<dbReference type="PANTHER" id="PTHR45624:SF12">
    <property type="entry name" value="MITOCHONDRIAL ORNITHINE TRANSPORTER 1"/>
    <property type="match status" value="1"/>
</dbReference>
<reference evidence="13 14" key="1">
    <citation type="journal article" date="2018" name="IMA Fungus">
        <title>IMA Genome-F 9: Draft genome sequence of Annulohypoxylon stygium, Aspergillus mulundensis, Berkeleyomyces basicola (syn. Thielaviopsis basicola), Ceratocystis smalleyi, two Cercospora beticola strains, Coleophoma cylindrospora, Fusarium fracticaudum, Phialophora cf. hyalina, and Morchella septimelata.</title>
        <authorList>
            <person name="Wingfield B.D."/>
            <person name="Bills G.F."/>
            <person name="Dong Y."/>
            <person name="Huang W."/>
            <person name="Nel W.J."/>
            <person name="Swalarsk-Parry B.S."/>
            <person name="Vaghefi N."/>
            <person name="Wilken P.M."/>
            <person name="An Z."/>
            <person name="de Beer Z.W."/>
            <person name="De Vos L."/>
            <person name="Chen L."/>
            <person name="Duong T.A."/>
            <person name="Gao Y."/>
            <person name="Hammerbacher A."/>
            <person name="Kikkert J.R."/>
            <person name="Li Y."/>
            <person name="Li H."/>
            <person name="Li K."/>
            <person name="Li Q."/>
            <person name="Liu X."/>
            <person name="Ma X."/>
            <person name="Naidoo K."/>
            <person name="Pethybridge S.J."/>
            <person name="Sun J."/>
            <person name="Steenkamp E.T."/>
            <person name="van der Nest M.A."/>
            <person name="van Wyk S."/>
            <person name="Wingfield M.J."/>
            <person name="Xiong C."/>
            <person name="Yue Q."/>
            <person name="Zhang X."/>
        </authorList>
    </citation>
    <scope>NUCLEOTIDE SEQUENCE [LARGE SCALE GENOMIC DNA]</scope>
    <source>
        <strain evidence="13 14">BP6252</strain>
    </source>
</reference>
<evidence type="ECO:0000256" key="8">
    <source>
        <dbReference type="ARBA" id="ARBA00023128"/>
    </source>
</evidence>
<dbReference type="InterPro" id="IPR023395">
    <property type="entry name" value="MCP_dom_sf"/>
</dbReference>
<keyword evidence="4 10" id="KW-0812">Transmembrane</keyword>
<proteinExistence type="inferred from homology"/>
<evidence type="ECO:0000256" key="10">
    <source>
        <dbReference type="PROSITE-ProRule" id="PRU00282"/>
    </source>
</evidence>
<keyword evidence="8" id="KW-0496">Mitochondrion</keyword>
<sequence>MSAGVANSVISGPVEHIKIRLQTQPDGVGRLYSGPWDCTKQVVQKFGYKALFRAQAISIVREAQAYGFYFLTFETMINEIVKRRGQTRQDVPTWLVGVAGGTSGVAFWLSSYPLDVVKMLNKLEKDLDSL</sequence>
<dbReference type="GO" id="GO:0000064">
    <property type="term" value="F:L-ornithine transmembrane transporter activity"/>
    <property type="evidence" value="ECO:0007669"/>
    <property type="project" value="TreeGrafter"/>
</dbReference>
<dbReference type="Proteomes" id="UP000256645">
    <property type="component" value="Unassembled WGS sequence"/>
</dbReference>
<accession>A0A3D8RSB2</accession>
<dbReference type="InterPro" id="IPR050567">
    <property type="entry name" value="Mitochondrial_Carrier"/>
</dbReference>
<keyword evidence="6" id="KW-0999">Mitochondrion inner membrane</keyword>
<keyword evidence="5" id="KW-0677">Repeat</keyword>
<protein>
    <submittedName>
        <fullName evidence="13">Uncharacterized protein</fullName>
    </submittedName>
</protein>
<dbReference type="EMBL" id="PDLM01000005">
    <property type="protein sequence ID" value="RDW76929.1"/>
    <property type="molecule type" value="Genomic_DNA"/>
</dbReference>
<evidence type="ECO:0000256" key="1">
    <source>
        <dbReference type="ARBA" id="ARBA00004225"/>
    </source>
</evidence>
<dbReference type="OrthoDB" id="409586at2759"/>
<keyword evidence="14" id="KW-1185">Reference proteome</keyword>
<dbReference type="AlphaFoldDB" id="A0A3D8RSB2"/>
<evidence type="ECO:0000256" key="6">
    <source>
        <dbReference type="ARBA" id="ARBA00022792"/>
    </source>
</evidence>
<comment type="subcellular location">
    <subcellularLocation>
        <location evidence="1">Mitochondrion membrane</location>
        <topology evidence="1">Multi-pass membrane protein</topology>
    </subcellularLocation>
</comment>
<evidence type="ECO:0000256" key="4">
    <source>
        <dbReference type="ARBA" id="ARBA00022692"/>
    </source>
</evidence>
<dbReference type="Pfam" id="PF00153">
    <property type="entry name" value="Mito_carr"/>
    <property type="match status" value="1"/>
</dbReference>
<evidence type="ECO:0000256" key="12">
    <source>
        <dbReference type="SAM" id="Phobius"/>
    </source>
</evidence>
<comment type="similarity">
    <text evidence="2 11">Belongs to the mitochondrial carrier (TC 2.A.29) family.</text>
</comment>
<keyword evidence="9 10" id="KW-0472">Membrane</keyword>
<keyword evidence="3 11" id="KW-0813">Transport</keyword>
<dbReference type="SUPFAM" id="SSF103506">
    <property type="entry name" value="Mitochondrial carrier"/>
    <property type="match status" value="1"/>
</dbReference>
<gene>
    <name evidence="13" type="ORF">BP6252_04982</name>
</gene>
<feature type="transmembrane region" description="Helical" evidence="12">
    <location>
        <begin position="91"/>
        <end position="110"/>
    </location>
</feature>
<name>A0A3D8RSB2_9HELO</name>
<dbReference type="InterPro" id="IPR018108">
    <property type="entry name" value="MCP_transmembrane"/>
</dbReference>
<dbReference type="PROSITE" id="PS50920">
    <property type="entry name" value="SOLCAR"/>
    <property type="match status" value="1"/>
</dbReference>
<evidence type="ECO:0000256" key="2">
    <source>
        <dbReference type="ARBA" id="ARBA00006375"/>
    </source>
</evidence>
<evidence type="ECO:0000313" key="14">
    <source>
        <dbReference type="Proteomes" id="UP000256645"/>
    </source>
</evidence>
<dbReference type="Gene3D" id="1.50.40.10">
    <property type="entry name" value="Mitochondrial carrier domain"/>
    <property type="match status" value="1"/>
</dbReference>
<dbReference type="GO" id="GO:0031966">
    <property type="term" value="C:mitochondrial membrane"/>
    <property type="evidence" value="ECO:0007669"/>
    <property type="project" value="UniProtKB-SubCell"/>
</dbReference>
<evidence type="ECO:0000256" key="11">
    <source>
        <dbReference type="RuleBase" id="RU000488"/>
    </source>
</evidence>
<evidence type="ECO:0000256" key="3">
    <source>
        <dbReference type="ARBA" id="ARBA00022448"/>
    </source>
</evidence>
<keyword evidence="7 12" id="KW-1133">Transmembrane helix</keyword>
<dbReference type="STRING" id="1849047.A0A3D8RSB2"/>
<dbReference type="PANTHER" id="PTHR45624">
    <property type="entry name" value="MITOCHONDRIAL BASIC AMINO ACIDS TRANSPORTER-RELATED"/>
    <property type="match status" value="1"/>
</dbReference>
<evidence type="ECO:0000256" key="9">
    <source>
        <dbReference type="ARBA" id="ARBA00023136"/>
    </source>
</evidence>
<evidence type="ECO:0000256" key="5">
    <source>
        <dbReference type="ARBA" id="ARBA00022737"/>
    </source>
</evidence>
<evidence type="ECO:0000256" key="7">
    <source>
        <dbReference type="ARBA" id="ARBA00022989"/>
    </source>
</evidence>
<comment type="caution">
    <text evidence="13">The sequence shown here is derived from an EMBL/GenBank/DDBJ whole genome shotgun (WGS) entry which is preliminary data.</text>
</comment>
<evidence type="ECO:0000313" key="13">
    <source>
        <dbReference type="EMBL" id="RDW76929.1"/>
    </source>
</evidence>
<feature type="repeat" description="Solcar" evidence="10">
    <location>
        <begin position="1"/>
        <end position="79"/>
    </location>
</feature>
<dbReference type="GO" id="GO:1990575">
    <property type="term" value="P:mitochondrial L-ornithine transmembrane transport"/>
    <property type="evidence" value="ECO:0007669"/>
    <property type="project" value="TreeGrafter"/>
</dbReference>
<organism evidence="13 14">
    <name type="scientific">Coleophoma cylindrospora</name>
    <dbReference type="NCBI Taxonomy" id="1849047"/>
    <lineage>
        <taxon>Eukaryota</taxon>
        <taxon>Fungi</taxon>
        <taxon>Dikarya</taxon>
        <taxon>Ascomycota</taxon>
        <taxon>Pezizomycotina</taxon>
        <taxon>Leotiomycetes</taxon>
        <taxon>Helotiales</taxon>
        <taxon>Dermateaceae</taxon>
        <taxon>Coleophoma</taxon>
    </lineage>
</organism>